<keyword evidence="4" id="KW-0479">Metal-binding</keyword>
<keyword evidence="6" id="KW-0378">Hydrolase</keyword>
<dbReference type="InterPro" id="IPR025404">
    <property type="entry name" value="DUF4130"/>
</dbReference>
<dbReference type="Proteomes" id="UP000662747">
    <property type="component" value="Chromosome"/>
</dbReference>
<feature type="domain" description="Uracil-DNA glycosylase-like" evidence="10">
    <location>
        <begin position="244"/>
        <end position="404"/>
    </location>
</feature>
<evidence type="ECO:0000256" key="7">
    <source>
        <dbReference type="ARBA" id="ARBA00023004"/>
    </source>
</evidence>
<evidence type="ECO:0000256" key="9">
    <source>
        <dbReference type="ARBA" id="ARBA00023204"/>
    </source>
</evidence>
<evidence type="ECO:0000313" key="12">
    <source>
        <dbReference type="Proteomes" id="UP000662747"/>
    </source>
</evidence>
<keyword evidence="3" id="KW-0004">4Fe-4S</keyword>
<organism evidence="11 12">
    <name type="scientific">Pyxidicoccus parkwayensis</name>
    <dbReference type="NCBI Taxonomy" id="2813578"/>
    <lineage>
        <taxon>Bacteria</taxon>
        <taxon>Pseudomonadati</taxon>
        <taxon>Myxococcota</taxon>
        <taxon>Myxococcia</taxon>
        <taxon>Myxococcales</taxon>
        <taxon>Cystobacterineae</taxon>
        <taxon>Myxococcaceae</taxon>
        <taxon>Pyxidicoccus</taxon>
    </lineage>
</organism>
<dbReference type="SMART" id="SM00986">
    <property type="entry name" value="UDG"/>
    <property type="match status" value="1"/>
</dbReference>
<name>A0ABX7P5S3_9BACT</name>
<evidence type="ECO:0000256" key="3">
    <source>
        <dbReference type="ARBA" id="ARBA00022485"/>
    </source>
</evidence>
<keyword evidence="12" id="KW-1185">Reference proteome</keyword>
<keyword evidence="5" id="KW-0227">DNA damage</keyword>
<dbReference type="PANTHER" id="PTHR33693">
    <property type="entry name" value="TYPE-5 URACIL-DNA GLYCOSYLASE"/>
    <property type="match status" value="1"/>
</dbReference>
<keyword evidence="8" id="KW-0411">Iron-sulfur</keyword>
<evidence type="ECO:0000256" key="6">
    <source>
        <dbReference type="ARBA" id="ARBA00022801"/>
    </source>
</evidence>
<protein>
    <recommendedName>
        <fullName evidence="2">Type-4 uracil-DNA glycosylase</fullName>
    </recommendedName>
</protein>
<proteinExistence type="inferred from homology"/>
<dbReference type="RefSeq" id="WP_206727321.1">
    <property type="nucleotide sequence ID" value="NZ_CP071090.1"/>
</dbReference>
<dbReference type="CDD" id="cd10030">
    <property type="entry name" value="UDG-F4_TTUDGA_SPO1dp_like"/>
    <property type="match status" value="1"/>
</dbReference>
<sequence>MRVSVEPDLASFRAVARGLLARGAPPERVLFEEASAARGELPPLEAPVTELGLSQPVLAVPRDFLGLAEKVACHRDPEKWALLYRVLWRLTHGERGLLSLARDADVHRLRMMERAVRRDAHAMTAFVRFRRVRREGMEHFIAWHRPDHLIVRHVAPFFVRRFPSLRWSIFTPDACVHWDLKRLTFETGVPRSEAPVEDPLESLSGVVSASRAPLSEQRELSELAEAVRACKVCPLHVHATHGVVGEGPVGAPLMLVGEQPGDLEDREGRPFVGPVGRLLEEVLGRAGLKRSELYVTNAVKHSGWAEGEGGKRRPHPSRTEVLACRGWLEAEVAAVRPKLIVALGATAAQVFLGPGFRIHLSRGQVFETPWAEGWMATFHPSALLRMSDPRKRAEARIHFEADLRSAVEWLRRSGGPRTR</sequence>
<evidence type="ECO:0000256" key="4">
    <source>
        <dbReference type="ARBA" id="ARBA00022723"/>
    </source>
</evidence>
<dbReference type="Gene3D" id="3.40.470.10">
    <property type="entry name" value="Uracil-DNA glycosylase-like domain"/>
    <property type="match status" value="1"/>
</dbReference>
<dbReference type="InterPro" id="IPR051536">
    <property type="entry name" value="UDG_Type-4/5"/>
</dbReference>
<dbReference type="InterPro" id="IPR005122">
    <property type="entry name" value="Uracil-DNA_glycosylase-like"/>
</dbReference>
<evidence type="ECO:0000256" key="5">
    <source>
        <dbReference type="ARBA" id="ARBA00022763"/>
    </source>
</evidence>
<evidence type="ECO:0000256" key="1">
    <source>
        <dbReference type="ARBA" id="ARBA00006521"/>
    </source>
</evidence>
<keyword evidence="9" id="KW-0234">DNA repair</keyword>
<dbReference type="PANTHER" id="PTHR33693:SF9">
    <property type="entry name" value="TYPE-4 URACIL-DNA GLYCOSYLASE"/>
    <property type="match status" value="1"/>
</dbReference>
<evidence type="ECO:0000313" key="11">
    <source>
        <dbReference type="EMBL" id="QSQ25770.1"/>
    </source>
</evidence>
<dbReference type="Pfam" id="PF13566">
    <property type="entry name" value="DUF4130"/>
    <property type="match status" value="1"/>
</dbReference>
<evidence type="ECO:0000256" key="8">
    <source>
        <dbReference type="ARBA" id="ARBA00023014"/>
    </source>
</evidence>
<dbReference type="NCBIfam" id="TIGR03914">
    <property type="entry name" value="UDG_fam_dom"/>
    <property type="match status" value="1"/>
</dbReference>
<reference evidence="11 12" key="1">
    <citation type="submission" date="2021-02" db="EMBL/GenBank/DDBJ databases">
        <title>De Novo genome assembly of isolated myxobacteria.</title>
        <authorList>
            <person name="Stevens D.C."/>
        </authorList>
    </citation>
    <scope>NUCLEOTIDE SEQUENCE [LARGE SCALE GENOMIC DNA]</scope>
    <source>
        <strain evidence="12">SCPEA02</strain>
    </source>
</reference>
<evidence type="ECO:0000256" key="2">
    <source>
        <dbReference type="ARBA" id="ARBA00019403"/>
    </source>
</evidence>
<dbReference type="InterPro" id="IPR023875">
    <property type="entry name" value="DNA_repair_put"/>
</dbReference>
<dbReference type="EMBL" id="CP071090">
    <property type="protein sequence ID" value="QSQ25770.1"/>
    <property type="molecule type" value="Genomic_DNA"/>
</dbReference>
<evidence type="ECO:0000259" key="10">
    <source>
        <dbReference type="SMART" id="SM00986"/>
    </source>
</evidence>
<dbReference type="SMART" id="SM00987">
    <property type="entry name" value="UreE_C"/>
    <property type="match status" value="1"/>
</dbReference>
<accession>A0ABX7P5S3</accession>
<keyword evidence="7" id="KW-0408">Iron</keyword>
<gene>
    <name evidence="11" type="ORF">JY651_12900</name>
</gene>
<dbReference type="SUPFAM" id="SSF52141">
    <property type="entry name" value="Uracil-DNA glycosylase-like"/>
    <property type="match status" value="1"/>
</dbReference>
<comment type="similarity">
    <text evidence="1">Belongs to the uracil-DNA glycosylase (UDG) superfamily. Type 4 (UDGa) family.</text>
</comment>
<dbReference type="InterPro" id="IPR036895">
    <property type="entry name" value="Uracil-DNA_glycosylase-like_sf"/>
</dbReference>
<dbReference type="InterPro" id="IPR005273">
    <property type="entry name" value="Ura-DNA_glyco_family4"/>
</dbReference>
<dbReference type="NCBIfam" id="TIGR03915">
    <property type="entry name" value="SAM_7_link_chp"/>
    <property type="match status" value="1"/>
</dbReference>
<dbReference type="NCBIfam" id="TIGR00758">
    <property type="entry name" value="UDG_fam4"/>
    <property type="match status" value="1"/>
</dbReference>
<dbReference type="Pfam" id="PF03167">
    <property type="entry name" value="UDG"/>
    <property type="match status" value="1"/>
</dbReference>